<accession>A0A1J6IK13</accession>
<evidence type="ECO:0000313" key="4">
    <source>
        <dbReference type="Proteomes" id="UP000187609"/>
    </source>
</evidence>
<evidence type="ECO:0000256" key="1">
    <source>
        <dbReference type="SAM" id="MobiDB-lite"/>
    </source>
</evidence>
<protein>
    <recommendedName>
        <fullName evidence="2">SAP domain-containing protein</fullName>
    </recommendedName>
</protein>
<dbReference type="EMBL" id="MJEQ01037189">
    <property type="protein sequence ID" value="OIT00864.1"/>
    <property type="molecule type" value="Genomic_DNA"/>
</dbReference>
<evidence type="ECO:0000313" key="3">
    <source>
        <dbReference type="EMBL" id="OIT00864.1"/>
    </source>
</evidence>
<organism evidence="3 4">
    <name type="scientific">Nicotiana attenuata</name>
    <name type="common">Coyote tobacco</name>
    <dbReference type="NCBI Taxonomy" id="49451"/>
    <lineage>
        <taxon>Eukaryota</taxon>
        <taxon>Viridiplantae</taxon>
        <taxon>Streptophyta</taxon>
        <taxon>Embryophyta</taxon>
        <taxon>Tracheophyta</taxon>
        <taxon>Spermatophyta</taxon>
        <taxon>Magnoliopsida</taxon>
        <taxon>eudicotyledons</taxon>
        <taxon>Gunneridae</taxon>
        <taxon>Pentapetalae</taxon>
        <taxon>asterids</taxon>
        <taxon>lamiids</taxon>
        <taxon>Solanales</taxon>
        <taxon>Solanaceae</taxon>
        <taxon>Nicotianoideae</taxon>
        <taxon>Nicotianeae</taxon>
        <taxon>Nicotiana</taxon>
    </lineage>
</organism>
<feature type="region of interest" description="Disordered" evidence="1">
    <location>
        <begin position="343"/>
        <end position="410"/>
    </location>
</feature>
<dbReference type="SUPFAM" id="SSF68906">
    <property type="entry name" value="SAP domain"/>
    <property type="match status" value="1"/>
</dbReference>
<evidence type="ECO:0000259" key="2">
    <source>
        <dbReference type="PROSITE" id="PS50800"/>
    </source>
</evidence>
<dbReference type="PROSITE" id="PS50800">
    <property type="entry name" value="SAP"/>
    <property type="match status" value="1"/>
</dbReference>
<keyword evidence="4" id="KW-1185">Reference proteome</keyword>
<sequence length="1368" mass="155136">MMVEDHKRVQPNVRTYALLVECFTKYCVVREAIRHFRGLKNFEGGTQVLYNDGKYGDPLSLYLRALCREGRIVELLEALEAMAKDNQPIPPRAMIMSRKYRTLVSSWIEPLQEEAELGYEIDYIARYVAEGGLTGGRKRWVPRRGKTPLDPDAEGFIYSNPRETSFKQRCLEEWRLHHRKLLKTLHNEGPSILGKISESDYIRLVERLRKIIKGPEQNALKPKAASKMIVSELKEELEAQGLPTDGTRNVLYQRVQKARRINRSRGRPLWVPPVEEEEEEVDEELDELISRIKLHEGNTEFWKRRFLGEGLNENHGQQSEIIDLEPTDVVDDTDDVVDDISKEAEDDEAEDDEAQDEEEEVEQTESQPEVGDRKDKEVEAAKPLQMIGVQLLKDSDQTASSSRKSRRRLSRVAAVDDDDDDWFPLDIQEAFVEMRKRNVFDVSDMYTITDAWGWTWEKEIKNKAPQRWSQEWEVELGIKVMTKVLDRFSGSGNPESWLFRAERYFTYLGFAEKDWLPLPSLYLGGEALHWFNRLFQNNQFFGWKHFKAKFAQHFQQPTTHPVGSLAYSSKVRFNNVNHIPIVSRSALVSPFPRPSLLPNSSAFESAYGNVNSKADHIFDKLPVQFETIDSLTLITSSNTETENPEDIEAPQIGNAKAVEVVDFVQEPFVTIDDQVFDEISHAAVSSSIHDLNAIVHEGDNFVTTVSKVYDDNLCANASFQTKVHSEVFDDTTGSNTREEEKSRDTTVAQLFDKSRQRDTSDLLVLTSRGIVLSNASVRFAVIEFPFVGTLWFGTTPCLRNSLEDIGGVNQNQHDEPDLPCHCTSLPSEMKLALEDIKSEEVFDEMLNSCCPTAFAKLRYFRSGIMWCHCEVSYLIGGKHWILMELIHYEEDITRYSHTYQIVMMFSCCFGIPNSNVLKLHQPSKVLALFADKEGWKSKAPTNLLKLDKGLHCLNLMEESMFKHDNAYYVLIVDMLGRSSQLVHPGKYIYEAADFMDMDLLDVGLNMNPSRWLAKDAGLVGQVVASHHFDLYPYDPGIQYTYGPVCRKGDVSNALFGGSCPYYSVKLLPQHKLLSAAAVDVVEAAADAGWVASDHRDINKRVHHSSNHFIPSVKWRDLFSMVIISARKLKFREMPYPLLTLGMGLVHIEIRLTCVALSCAFICTAAGVMSHWIKLIADAPLGTLRYDIRYKVDDPFDWMQLISLRDDNLGTNSPISRLLSLMSDGEFCYYSVTPHTRCEDMALYCLVAVDCVKLILLQFRLYSNLADKVIELGGTPTIGDCAVILRAAVRAPMPSAFLNILQTTHSLGYVFGSPLYDEIITLCLDLGELDAAIAIVADLETSGIKVPDETLDRVISARQSSDAPVNGSQ</sequence>
<dbReference type="STRING" id="49451.A0A1J6IK13"/>
<feature type="domain" description="SAP" evidence="2">
    <location>
        <begin position="225"/>
        <end position="259"/>
    </location>
</feature>
<dbReference type="SMART" id="SM00513">
    <property type="entry name" value="SAP"/>
    <property type="match status" value="1"/>
</dbReference>
<dbReference type="Pfam" id="PF02037">
    <property type="entry name" value="SAP"/>
    <property type="match status" value="1"/>
</dbReference>
<comment type="caution">
    <text evidence="3">The sequence shown here is derived from an EMBL/GenBank/DDBJ whole genome shotgun (WGS) entry which is preliminary data.</text>
</comment>
<dbReference type="InterPro" id="IPR036361">
    <property type="entry name" value="SAP_dom_sf"/>
</dbReference>
<dbReference type="Gramene" id="OIT00864">
    <property type="protein sequence ID" value="OIT00864"/>
    <property type="gene ID" value="A4A49_01083"/>
</dbReference>
<reference evidence="3" key="1">
    <citation type="submission" date="2016-11" db="EMBL/GenBank/DDBJ databases">
        <title>The genome of Nicotiana attenuata.</title>
        <authorList>
            <person name="Xu S."/>
            <person name="Brockmoeller T."/>
            <person name="Gaquerel E."/>
            <person name="Navarro A."/>
            <person name="Kuhl H."/>
            <person name="Gase K."/>
            <person name="Ling Z."/>
            <person name="Zhou W."/>
            <person name="Kreitzer C."/>
            <person name="Stanke M."/>
            <person name="Tang H."/>
            <person name="Lyons E."/>
            <person name="Pandey P."/>
            <person name="Pandey S.P."/>
            <person name="Timmermann B."/>
            <person name="Baldwin I.T."/>
        </authorList>
    </citation>
    <scope>NUCLEOTIDE SEQUENCE [LARGE SCALE GENOMIC DNA]</scope>
    <source>
        <strain evidence="3">UT</strain>
    </source>
</reference>
<gene>
    <name evidence="3" type="ORF">A4A49_01083</name>
</gene>
<dbReference type="PANTHER" id="PTHR31407">
    <property type="match status" value="1"/>
</dbReference>
<dbReference type="PANTHER" id="PTHR31407:SF5">
    <property type="entry name" value="PLASTID TRANSCRIPTIONALLY ACTIVE 3"/>
    <property type="match status" value="1"/>
</dbReference>
<proteinExistence type="predicted"/>
<dbReference type="InterPro" id="IPR003034">
    <property type="entry name" value="SAP_dom"/>
</dbReference>
<name>A0A1J6IK13_NICAT</name>
<dbReference type="Gene3D" id="1.10.720.30">
    <property type="entry name" value="SAP domain"/>
    <property type="match status" value="1"/>
</dbReference>
<feature type="compositionally biased region" description="Acidic residues" evidence="1">
    <location>
        <begin position="343"/>
        <end position="363"/>
    </location>
</feature>
<dbReference type="Proteomes" id="UP000187609">
    <property type="component" value="Unassembled WGS sequence"/>
</dbReference>
<dbReference type="SMR" id="A0A1J6IK13"/>
<feature type="compositionally biased region" description="Basic and acidic residues" evidence="1">
    <location>
        <begin position="370"/>
        <end position="380"/>
    </location>
</feature>